<protein>
    <submittedName>
        <fullName evidence="9">Exosortase N</fullName>
        <ecNumber evidence="9">3.4.22.-</ecNumber>
    </submittedName>
</protein>
<feature type="transmembrane region" description="Helical" evidence="8">
    <location>
        <begin position="280"/>
        <end position="300"/>
    </location>
</feature>
<keyword evidence="3" id="KW-0645">Protease</keyword>
<keyword evidence="2" id="KW-1003">Cell membrane</keyword>
<evidence type="ECO:0000256" key="8">
    <source>
        <dbReference type="SAM" id="Phobius"/>
    </source>
</evidence>
<feature type="transmembrane region" description="Helical" evidence="8">
    <location>
        <begin position="39"/>
        <end position="57"/>
    </location>
</feature>
<evidence type="ECO:0000256" key="5">
    <source>
        <dbReference type="ARBA" id="ARBA00022801"/>
    </source>
</evidence>
<evidence type="ECO:0000256" key="3">
    <source>
        <dbReference type="ARBA" id="ARBA00022670"/>
    </source>
</evidence>
<gene>
    <name evidence="9" type="primary">xrtN</name>
    <name evidence="9" type="ORF">KE626_17795</name>
</gene>
<comment type="subcellular location">
    <subcellularLocation>
        <location evidence="1">Cell membrane</location>
        <topology evidence="1">Multi-pass membrane protein</topology>
    </subcellularLocation>
</comment>
<feature type="transmembrane region" description="Helical" evidence="8">
    <location>
        <begin position="111"/>
        <end position="136"/>
    </location>
</feature>
<feature type="transmembrane region" description="Helical" evidence="8">
    <location>
        <begin position="69"/>
        <end position="99"/>
    </location>
</feature>
<dbReference type="InterPro" id="IPR031006">
    <property type="entry name" value="Exosort_XrtN"/>
</dbReference>
<keyword evidence="10" id="KW-1185">Reference proteome</keyword>
<dbReference type="Pfam" id="PF09721">
    <property type="entry name" value="Exosortase_EpsH"/>
    <property type="match status" value="1"/>
</dbReference>
<dbReference type="RefSeq" id="WP_211974275.1">
    <property type="nucleotide sequence ID" value="NZ_CBFHAM010000091.1"/>
</dbReference>
<comment type="caution">
    <text evidence="9">The sequence shown here is derived from an EMBL/GenBank/DDBJ whole genome shotgun (WGS) entry which is preliminary data.</text>
</comment>
<proteinExistence type="predicted"/>
<evidence type="ECO:0000256" key="7">
    <source>
        <dbReference type="ARBA" id="ARBA00023136"/>
    </source>
</evidence>
<accession>A0ABS5J2A9</accession>
<keyword evidence="6 8" id="KW-1133">Transmembrane helix</keyword>
<feature type="transmembrane region" description="Helical" evidence="8">
    <location>
        <begin position="172"/>
        <end position="191"/>
    </location>
</feature>
<keyword evidence="4 8" id="KW-0812">Transmembrane</keyword>
<dbReference type="InterPro" id="IPR026392">
    <property type="entry name" value="Exo/Archaeosortase_dom"/>
</dbReference>
<feature type="transmembrane region" description="Helical" evidence="8">
    <location>
        <begin position="198"/>
        <end position="221"/>
    </location>
</feature>
<keyword evidence="7 8" id="KW-0472">Membrane</keyword>
<dbReference type="EC" id="3.4.22.-" evidence="9"/>
<organism evidence="9 10">
    <name type="scientific">Chitinophaga hostae</name>
    <dbReference type="NCBI Taxonomy" id="2831022"/>
    <lineage>
        <taxon>Bacteria</taxon>
        <taxon>Pseudomonadati</taxon>
        <taxon>Bacteroidota</taxon>
        <taxon>Chitinophagia</taxon>
        <taxon>Chitinophagales</taxon>
        <taxon>Chitinophagaceae</taxon>
        <taxon>Chitinophaga</taxon>
    </lineage>
</organism>
<feature type="transmembrane region" description="Helical" evidence="8">
    <location>
        <begin position="143"/>
        <end position="160"/>
    </location>
</feature>
<keyword evidence="5 9" id="KW-0378">Hydrolase</keyword>
<feature type="transmembrane region" description="Helical" evidence="8">
    <location>
        <begin position="16"/>
        <end position="33"/>
    </location>
</feature>
<evidence type="ECO:0000313" key="10">
    <source>
        <dbReference type="Proteomes" id="UP000676386"/>
    </source>
</evidence>
<name>A0ABS5J2A9_9BACT</name>
<dbReference type="GO" id="GO:0016787">
    <property type="term" value="F:hydrolase activity"/>
    <property type="evidence" value="ECO:0007669"/>
    <property type="project" value="UniProtKB-KW"/>
</dbReference>
<evidence type="ECO:0000256" key="4">
    <source>
        <dbReference type="ARBA" id="ARBA00022692"/>
    </source>
</evidence>
<evidence type="ECO:0000313" key="9">
    <source>
        <dbReference type="EMBL" id="MBS0029181.1"/>
    </source>
</evidence>
<dbReference type="NCBIfam" id="TIGR04178">
    <property type="entry name" value="exo_archaeo"/>
    <property type="match status" value="1"/>
</dbReference>
<sequence>MLTLPHTRLMERGAKLPALLLPAIYTMLGIIQLQDYFPWKHPFFLLSVIAMVLVCRIDHTRRGSTRCGWIALFFLLLSWQLPVFTFRYAVLITALFFVIEYFYGRLQPLAFITATLIAPAIDFVINVFSFPIRLWLTGMAGKLLAGINPAVTTSGNMILVGNNEFSVDTACMGLQMMLTSLLCGVMLIALYQRRYQKVLPVTGILVILMAVTGLNIIANLFRIILLVQFALPPETMAHDAMGIAALVVYVILPLIPGTRWMLQRYGKVRQPANPVKQPSLYGAVLQLVLSGGIIGGPLFITRVQTAGSETNPAVKHLPGYSYAKMDDHIIKQTSADALLYVKGIPGFYFTDHQPMICWKGSGFGFYRIQEVNIAGTKVYTAELKKENSTLYTAWWYESRTRRSSSQLEWRWDALCSGNNYYLVNITVEKGALLEPEIRRLLSTYLIQ</sequence>
<evidence type="ECO:0000256" key="6">
    <source>
        <dbReference type="ARBA" id="ARBA00022989"/>
    </source>
</evidence>
<evidence type="ECO:0000256" key="2">
    <source>
        <dbReference type="ARBA" id="ARBA00022475"/>
    </source>
</evidence>
<evidence type="ECO:0000256" key="1">
    <source>
        <dbReference type="ARBA" id="ARBA00004651"/>
    </source>
</evidence>
<dbReference type="Proteomes" id="UP000676386">
    <property type="component" value="Unassembled WGS sequence"/>
</dbReference>
<dbReference type="InterPro" id="IPR019127">
    <property type="entry name" value="Exosortase"/>
</dbReference>
<dbReference type="EMBL" id="JAGTXB010000008">
    <property type="protein sequence ID" value="MBS0029181.1"/>
    <property type="molecule type" value="Genomic_DNA"/>
</dbReference>
<reference evidence="9 10" key="1">
    <citation type="submission" date="2021-04" db="EMBL/GenBank/DDBJ databases">
        <title>Chitinophaga sp. nov., isolated from the rhizosphere soil.</title>
        <authorList>
            <person name="He S."/>
        </authorList>
    </citation>
    <scope>NUCLEOTIDE SEQUENCE [LARGE SCALE GENOMIC DNA]</scope>
    <source>
        <strain evidence="9 10">2R12</strain>
    </source>
</reference>
<dbReference type="NCBIfam" id="TIGR04476">
    <property type="entry name" value="exosort_XrtN"/>
    <property type="match status" value="1"/>
</dbReference>
<feature type="transmembrane region" description="Helical" evidence="8">
    <location>
        <begin position="241"/>
        <end position="260"/>
    </location>
</feature>